<dbReference type="EnsemblMetazoa" id="GAUT042988-RA">
    <property type="protein sequence ID" value="GAUT042988-PA"/>
    <property type="gene ID" value="GAUT042988"/>
</dbReference>
<organism evidence="2 3">
    <name type="scientific">Glossina austeni</name>
    <name type="common">Savannah tsetse fly</name>
    <dbReference type="NCBI Taxonomy" id="7395"/>
    <lineage>
        <taxon>Eukaryota</taxon>
        <taxon>Metazoa</taxon>
        <taxon>Ecdysozoa</taxon>
        <taxon>Arthropoda</taxon>
        <taxon>Hexapoda</taxon>
        <taxon>Insecta</taxon>
        <taxon>Pterygota</taxon>
        <taxon>Neoptera</taxon>
        <taxon>Endopterygota</taxon>
        <taxon>Diptera</taxon>
        <taxon>Brachycera</taxon>
        <taxon>Muscomorpha</taxon>
        <taxon>Hippoboscoidea</taxon>
        <taxon>Glossinidae</taxon>
        <taxon>Glossina</taxon>
    </lineage>
</organism>
<dbReference type="VEuPathDB" id="VectorBase:GAUT042988"/>
<protein>
    <recommendedName>
        <fullName evidence="4">Retrotransposon gag domain-containing protein</fullName>
    </recommendedName>
</protein>
<dbReference type="STRING" id="7395.A0A1A9VNW3"/>
<evidence type="ECO:0008006" key="4">
    <source>
        <dbReference type="Google" id="ProtNLM"/>
    </source>
</evidence>
<accession>A0A1A9VNW3</accession>
<dbReference type="Proteomes" id="UP000078200">
    <property type="component" value="Unassembled WGS sequence"/>
</dbReference>
<proteinExistence type="predicted"/>
<dbReference type="AlphaFoldDB" id="A0A1A9VNW3"/>
<sequence>MPTLLSLIGQALDKAAIQMPDGERRSVKFAICVVAADAHSGEVAKGPIGAGRVGSSNSASNSGDIGSSLLIVIAGQCLGKILISPASATKSTTATTATVSAIADKFGAPKPPDNCQQAFNTYLLTPAATTTTTSTITRTITTGTSTTAIGSAYRMAIWRRNSAPISQHQSTAPTESTADTRPVIEVVSRWGLNFSGHREPLVFIERVEELAEAYSDDKDRLAATMVVMLGDRALTWHRHGKAGFLKFMLPPRYFTQLEDDICRHTQRSKEKFQDYVLALHDLMRHTTLTEEQKLERIYANAQPDYMWYIRRRDFTNLEELVELASEFEAIPTGNMPHEAPRETHREYQPVA</sequence>
<evidence type="ECO:0000256" key="1">
    <source>
        <dbReference type="SAM" id="MobiDB-lite"/>
    </source>
</evidence>
<evidence type="ECO:0000313" key="3">
    <source>
        <dbReference type="Proteomes" id="UP000078200"/>
    </source>
</evidence>
<keyword evidence="3" id="KW-1185">Reference proteome</keyword>
<reference evidence="2" key="1">
    <citation type="submission" date="2020-05" db="UniProtKB">
        <authorList>
            <consortium name="EnsemblMetazoa"/>
        </authorList>
    </citation>
    <scope>IDENTIFICATION</scope>
    <source>
        <strain evidence="2">TTRI</strain>
    </source>
</reference>
<name>A0A1A9VNW3_GLOAU</name>
<feature type="compositionally biased region" description="Basic and acidic residues" evidence="1">
    <location>
        <begin position="338"/>
        <end position="351"/>
    </location>
</feature>
<evidence type="ECO:0000313" key="2">
    <source>
        <dbReference type="EnsemblMetazoa" id="GAUT042988-PA"/>
    </source>
</evidence>
<feature type="region of interest" description="Disordered" evidence="1">
    <location>
        <begin position="332"/>
        <end position="351"/>
    </location>
</feature>